<evidence type="ECO:0000256" key="1">
    <source>
        <dbReference type="SAM" id="Coils"/>
    </source>
</evidence>
<feature type="coiled-coil region" evidence="1">
    <location>
        <begin position="26"/>
        <end position="56"/>
    </location>
</feature>
<dbReference type="GeneID" id="92958537"/>
<proteinExistence type="predicted"/>
<organism evidence="2 3">
    <name type="scientific">Bradyrhizobium elkanii</name>
    <dbReference type="NCBI Taxonomy" id="29448"/>
    <lineage>
        <taxon>Bacteria</taxon>
        <taxon>Pseudomonadati</taxon>
        <taxon>Pseudomonadota</taxon>
        <taxon>Alphaproteobacteria</taxon>
        <taxon>Hyphomicrobiales</taxon>
        <taxon>Nitrobacteraceae</taxon>
        <taxon>Bradyrhizobium</taxon>
    </lineage>
</organism>
<name>A0ABV4FGC8_BRAEL</name>
<dbReference type="Proteomes" id="UP001565471">
    <property type="component" value="Unassembled WGS sequence"/>
</dbReference>
<comment type="caution">
    <text evidence="2">The sequence shown here is derived from an EMBL/GenBank/DDBJ whole genome shotgun (WGS) entry which is preliminary data.</text>
</comment>
<dbReference type="EMBL" id="JBGBZA010000002">
    <property type="protein sequence ID" value="MEY9322276.1"/>
    <property type="molecule type" value="Genomic_DNA"/>
</dbReference>
<reference evidence="2 3" key="1">
    <citation type="submission" date="2024-07" db="EMBL/GenBank/DDBJ databases">
        <title>Genomic Encyclopedia of Type Strains, Phase V (KMG-V): Genome sequencing to study the core and pangenomes of soil and plant-associated prokaryotes.</title>
        <authorList>
            <person name="Whitman W."/>
        </authorList>
    </citation>
    <scope>NUCLEOTIDE SEQUENCE [LARGE SCALE GENOMIC DNA]</scope>
    <source>
        <strain evidence="2 3">USDA 415</strain>
    </source>
</reference>
<evidence type="ECO:0000313" key="3">
    <source>
        <dbReference type="Proteomes" id="UP001565471"/>
    </source>
</evidence>
<accession>A0ABV4FGC8</accession>
<sequence>MSDVRQLLETRRAAIEAALAPLSEEYAQQRAKLVEIDLQIRKLQSEREEIDEFLRRSQPSQPRITIMEAILATLDHKPNGLTAQEILLELNEKYFNGRLVRTSLSPQLSRLKDRDGKIDLKGDRWFKLPSQPNLFGTLKGRL</sequence>
<keyword evidence="3" id="KW-1185">Reference proteome</keyword>
<evidence type="ECO:0000313" key="2">
    <source>
        <dbReference type="EMBL" id="MEY9322276.1"/>
    </source>
</evidence>
<keyword evidence="1" id="KW-0175">Coiled coil</keyword>
<gene>
    <name evidence="2" type="ORF">ABIF29_009075</name>
</gene>
<dbReference type="RefSeq" id="WP_018269355.1">
    <property type="nucleotide sequence ID" value="NZ_BJNL01000105.1"/>
</dbReference>
<protein>
    <submittedName>
        <fullName evidence="2">Chromosome segregation ATPase</fullName>
    </submittedName>
</protein>